<dbReference type="EMBL" id="CAJVPZ010000628">
    <property type="protein sequence ID" value="CAG8471358.1"/>
    <property type="molecule type" value="Genomic_DNA"/>
</dbReference>
<proteinExistence type="predicted"/>
<dbReference type="AlphaFoldDB" id="A0A9N8W2M8"/>
<dbReference type="Proteomes" id="UP000789396">
    <property type="component" value="Unassembled WGS sequence"/>
</dbReference>
<organism evidence="2 3">
    <name type="scientific">Racocetra fulgida</name>
    <dbReference type="NCBI Taxonomy" id="60492"/>
    <lineage>
        <taxon>Eukaryota</taxon>
        <taxon>Fungi</taxon>
        <taxon>Fungi incertae sedis</taxon>
        <taxon>Mucoromycota</taxon>
        <taxon>Glomeromycotina</taxon>
        <taxon>Glomeromycetes</taxon>
        <taxon>Diversisporales</taxon>
        <taxon>Gigasporaceae</taxon>
        <taxon>Racocetra</taxon>
    </lineage>
</organism>
<reference evidence="2" key="1">
    <citation type="submission" date="2021-06" db="EMBL/GenBank/DDBJ databases">
        <authorList>
            <person name="Kallberg Y."/>
            <person name="Tangrot J."/>
            <person name="Rosling A."/>
        </authorList>
    </citation>
    <scope>NUCLEOTIDE SEQUENCE</scope>
    <source>
        <strain evidence="2">IN212</strain>
    </source>
</reference>
<name>A0A9N8W2M8_9GLOM</name>
<keyword evidence="3" id="KW-1185">Reference proteome</keyword>
<evidence type="ECO:0000313" key="2">
    <source>
        <dbReference type="EMBL" id="CAG8471358.1"/>
    </source>
</evidence>
<feature type="region of interest" description="Disordered" evidence="1">
    <location>
        <begin position="157"/>
        <end position="180"/>
    </location>
</feature>
<protein>
    <submittedName>
        <fullName evidence="2">15961_t:CDS:1</fullName>
    </submittedName>
</protein>
<sequence length="350" mass="39523">MIKTIEDKSEHIKYCFDIIWKATEGKITSATFNDNPLFSVTFTLNNGSSETVHLGAPNVVLINKENFEKILKLDEQNNKIHITIDDDGSSFEVLEGASNNLNEHDNSTQLNEVQGVEESQNYTDLQSDEYTDSDEEIEEQVFDELTLSLCQEHEIIRNDPSDLSEDSLKTQKFGDQSDSEEIEQNFDKLTSRLSLKRKPIISETFRKKQKANESTIINVPSDLPFVLDEVSAQEMESSFDVEEDGTVDGQGAEVSQINNNLIEESESTAYSKRLKLPSYYAERLNELRKGEGMSNNFASNTNDLVGMCLQPIVKYFNEDSTKVLLEPLPKQMKDVGKEMSPIALESTTDN</sequence>
<comment type="caution">
    <text evidence="2">The sequence shown here is derived from an EMBL/GenBank/DDBJ whole genome shotgun (WGS) entry which is preliminary data.</text>
</comment>
<dbReference type="OrthoDB" id="2480687at2759"/>
<evidence type="ECO:0000313" key="3">
    <source>
        <dbReference type="Proteomes" id="UP000789396"/>
    </source>
</evidence>
<evidence type="ECO:0000256" key="1">
    <source>
        <dbReference type="SAM" id="MobiDB-lite"/>
    </source>
</evidence>
<accession>A0A9N8W2M8</accession>
<gene>
    <name evidence="2" type="ORF">RFULGI_LOCUS1132</name>
</gene>